<sequence>MRPLNIALGGHDYLKESSADGIATDSPISTMSHVLNLINPRYKLSDVMRLVGSLSE</sequence>
<protein>
    <submittedName>
        <fullName evidence="1">Uncharacterized protein</fullName>
    </submittedName>
</protein>
<dbReference type="Proteomes" id="UP000029040">
    <property type="component" value="Unassembled WGS sequence"/>
</dbReference>
<dbReference type="EMBL" id="JGZM01000003">
    <property type="protein sequence ID" value="KFI88121.1"/>
    <property type="molecule type" value="Genomic_DNA"/>
</dbReference>
<evidence type="ECO:0000313" key="1">
    <source>
        <dbReference type="EMBL" id="KFI88121.1"/>
    </source>
</evidence>
<evidence type="ECO:0000313" key="2">
    <source>
        <dbReference type="Proteomes" id="UP000029040"/>
    </source>
</evidence>
<comment type="caution">
    <text evidence="1">The sequence shown here is derived from an EMBL/GenBank/DDBJ whole genome shotgun (WGS) entry which is preliminary data.</text>
</comment>
<gene>
    <name evidence="1" type="ORF">BSAE_1756</name>
</gene>
<proteinExistence type="predicted"/>
<organism evidence="1 2">
    <name type="scientific">Bifidobacterium pullorum subsp. saeculare DSM 6531 = LMG 14934</name>
    <dbReference type="NCBI Taxonomy" id="1437611"/>
    <lineage>
        <taxon>Bacteria</taxon>
        <taxon>Bacillati</taxon>
        <taxon>Actinomycetota</taxon>
        <taxon>Actinomycetes</taxon>
        <taxon>Bifidobacteriales</taxon>
        <taxon>Bifidobacteriaceae</taxon>
        <taxon>Bifidobacterium</taxon>
    </lineage>
</organism>
<reference evidence="1 2" key="1">
    <citation type="submission" date="2014-03" db="EMBL/GenBank/DDBJ databases">
        <title>Genomics of Bifidobacteria.</title>
        <authorList>
            <person name="Ventura M."/>
            <person name="Milani C."/>
            <person name="Lugli G.A."/>
        </authorList>
    </citation>
    <scope>NUCLEOTIDE SEQUENCE [LARGE SCALE GENOMIC DNA]</scope>
    <source>
        <strain evidence="1 2">LMG 14934</strain>
    </source>
</reference>
<accession>A0A087CXX1</accession>
<dbReference type="AlphaFoldDB" id="A0A087CXX1"/>
<name>A0A087CXX1_9BIFI</name>